<keyword evidence="6 13" id="KW-0227">DNA damage</keyword>
<dbReference type="Pfam" id="PF26016">
    <property type="entry name" value="ExoI_C"/>
    <property type="match status" value="1"/>
</dbReference>
<comment type="cofactor">
    <cofactor evidence="15">
        <name>Mg(2+)</name>
        <dbReference type="ChEBI" id="CHEBI:18420"/>
    </cofactor>
    <text evidence="15">Binds 2 Mg(2+) ions per monomer.</text>
</comment>
<dbReference type="InterPro" id="IPR058561">
    <property type="entry name" value="Exonuc_1_C"/>
</dbReference>
<feature type="domain" description="ExoI C-terminal" evidence="17">
    <location>
        <begin position="354"/>
        <end position="467"/>
    </location>
</feature>
<dbReference type="InterPro" id="IPR038649">
    <property type="entry name" value="EXOI_SH3_sf"/>
</dbReference>
<dbReference type="InterPro" id="IPR022894">
    <property type="entry name" value="Oligoribonuclease"/>
</dbReference>
<dbReference type="EC" id="3.1.11.1" evidence="2 13"/>
<accession>A0AA37TNK3</accession>
<dbReference type="GO" id="GO:0046872">
    <property type="term" value="F:metal ion binding"/>
    <property type="evidence" value="ECO:0007669"/>
    <property type="project" value="UniProtKB-KW"/>
</dbReference>
<dbReference type="RefSeq" id="WP_095499546.1">
    <property type="nucleotide sequence ID" value="NZ_BSPO01000003.1"/>
</dbReference>
<dbReference type="InterPro" id="IPR023607">
    <property type="entry name" value="Exodeoxyribonuclease_I"/>
</dbReference>
<dbReference type="PROSITE" id="PS51784">
    <property type="entry name" value="EXOI_SH3"/>
    <property type="match status" value="1"/>
</dbReference>
<feature type="binding site" evidence="14">
    <location>
        <position position="15"/>
    </location>
    <ligand>
        <name>substrate</name>
    </ligand>
</feature>
<dbReference type="PIRSF" id="PIRSF000977">
    <property type="entry name" value="Exodeoxyribonuclease_I"/>
    <property type="match status" value="1"/>
</dbReference>
<comment type="subunit">
    <text evidence="12">Monomer. Interacts with ssb (via C-terminus); this interaction stimulates the exonuclease activity by recruiting the enzyme to its substrate.</text>
</comment>
<dbReference type="InterPro" id="IPR036397">
    <property type="entry name" value="RNaseH_sf"/>
</dbReference>
<dbReference type="PROSITE" id="PS51785">
    <property type="entry name" value="EXOI_C"/>
    <property type="match status" value="1"/>
</dbReference>
<keyword evidence="4 13" id="KW-0540">Nuclease</keyword>
<feature type="domain" description="ExoI SH3-like" evidence="16">
    <location>
        <begin position="200"/>
        <end position="350"/>
    </location>
</feature>
<evidence type="ECO:0000256" key="9">
    <source>
        <dbReference type="ARBA" id="ARBA00022842"/>
    </source>
</evidence>
<evidence type="ECO:0000313" key="18">
    <source>
        <dbReference type="EMBL" id="GLS84727.1"/>
    </source>
</evidence>
<evidence type="ECO:0000256" key="15">
    <source>
        <dbReference type="PIRSR" id="PIRSR000977-2"/>
    </source>
</evidence>
<dbReference type="Pfam" id="PF00929">
    <property type="entry name" value="RNase_T"/>
    <property type="match status" value="1"/>
</dbReference>
<keyword evidence="5 15" id="KW-0479">Metal-binding</keyword>
<dbReference type="InterPro" id="IPR034747">
    <property type="entry name" value="EXOI_SH3"/>
</dbReference>
<feature type="binding site" evidence="15">
    <location>
        <position position="184"/>
    </location>
    <ligand>
        <name>Mg(2+)</name>
        <dbReference type="ChEBI" id="CHEBI:18420"/>
        <label>2</label>
    </ligand>
</feature>
<gene>
    <name evidence="18" type="primary">sbcB</name>
    <name evidence="18" type="ORF">GCM10007894_27040</name>
</gene>
<sequence length="467" mass="53204">MQQQANHTFLWHDYETWGVHPGKDRPAQFAAIRTDMDLNIIGEPMEYFCKLAPDYLPKPEAMLVTGITPQQANQQGDVEALFINKVHQQMSHPNTCVVGYNSIRFDDEVTRYTLYRNFFDPYEREWKDGNSRWDLIDLVRACYALRPEGIHWPTDANGVPSFRLELLTQANGIGHANAHDAVADVVATIEMAKLVKKAQPRLFDYALKLRRKQAAAAALDVLNMAPVVHINSRYGSVQGCASIAAPMIHHPRNQNGVVMLNLAADISPILDLSADELKQHLYTRNSEVKVPITQLALNKCPIVAPANSLSDDNAERLGIDKPLARKNYQVLQQHKNEIREKIGQLFEDEREFEANQDPDLMLYSGGFFSDADKSKMSLIRNTEPRNLAALSLQFDDSRLQDMLFRYRARNFPEGLSHDETLRWGEFCKQRLNDPDYVMNLQQLMENARSNPRNQGLLSQLALYLQSL</sequence>
<dbReference type="Gene3D" id="1.10.287.1240">
    <property type="match status" value="1"/>
</dbReference>
<evidence type="ECO:0000259" key="17">
    <source>
        <dbReference type="PROSITE" id="PS51785"/>
    </source>
</evidence>
<evidence type="ECO:0000256" key="13">
    <source>
        <dbReference type="PIRNR" id="PIRNR000977"/>
    </source>
</evidence>
<evidence type="ECO:0000256" key="14">
    <source>
        <dbReference type="PIRSR" id="PIRSR000977-1"/>
    </source>
</evidence>
<dbReference type="FunFam" id="1.20.1280.70:FF:000001">
    <property type="entry name" value="Exodeoxyribonuclease I"/>
    <property type="match status" value="1"/>
</dbReference>
<name>A0AA37TNK3_9GAMM</name>
<evidence type="ECO:0000256" key="1">
    <source>
        <dbReference type="ARBA" id="ARBA00000563"/>
    </source>
</evidence>
<dbReference type="InterPro" id="IPR013520">
    <property type="entry name" value="Ribonucl_H"/>
</dbReference>
<evidence type="ECO:0000256" key="10">
    <source>
        <dbReference type="ARBA" id="ARBA00023125"/>
    </source>
</evidence>
<dbReference type="NCBIfam" id="NF008746">
    <property type="entry name" value="PRK11779.1"/>
    <property type="match status" value="1"/>
</dbReference>
<evidence type="ECO:0000259" key="16">
    <source>
        <dbReference type="PROSITE" id="PS51784"/>
    </source>
</evidence>
<dbReference type="EMBL" id="BSPO01000003">
    <property type="protein sequence ID" value="GLS84727.1"/>
    <property type="molecule type" value="Genomic_DNA"/>
</dbReference>
<proteinExistence type="predicted"/>
<reference evidence="18 19" key="1">
    <citation type="journal article" date="2014" name="Int. J. Syst. Evol. Microbiol.">
        <title>Complete genome sequence of Corynebacterium casei LMG S-19264T (=DSM 44701T), isolated from a smear-ripened cheese.</title>
        <authorList>
            <consortium name="US DOE Joint Genome Institute (JGI-PGF)"/>
            <person name="Walter F."/>
            <person name="Albersmeier A."/>
            <person name="Kalinowski J."/>
            <person name="Ruckert C."/>
        </authorList>
    </citation>
    <scope>NUCLEOTIDE SEQUENCE [LARGE SCALE GENOMIC DNA]</scope>
    <source>
        <strain evidence="18 19">NBRC 112785</strain>
    </source>
</reference>
<evidence type="ECO:0000256" key="8">
    <source>
        <dbReference type="ARBA" id="ARBA00022839"/>
    </source>
</evidence>
<evidence type="ECO:0000256" key="5">
    <source>
        <dbReference type="ARBA" id="ARBA00022723"/>
    </source>
</evidence>
<organism evidence="18 19">
    <name type="scientific">Paraferrimonas haliotis</name>
    <dbReference type="NCBI Taxonomy" id="2013866"/>
    <lineage>
        <taxon>Bacteria</taxon>
        <taxon>Pseudomonadati</taxon>
        <taxon>Pseudomonadota</taxon>
        <taxon>Gammaproteobacteria</taxon>
        <taxon>Alteromonadales</taxon>
        <taxon>Ferrimonadaceae</taxon>
        <taxon>Paraferrimonas</taxon>
    </lineage>
</organism>
<dbReference type="GO" id="GO:0008310">
    <property type="term" value="F:single-stranded DNA 3'-5' DNA exonuclease activity"/>
    <property type="evidence" value="ECO:0007669"/>
    <property type="project" value="UniProtKB-EC"/>
</dbReference>
<evidence type="ECO:0000256" key="2">
    <source>
        <dbReference type="ARBA" id="ARBA00012108"/>
    </source>
</evidence>
<evidence type="ECO:0000256" key="4">
    <source>
        <dbReference type="ARBA" id="ARBA00022722"/>
    </source>
</evidence>
<protein>
    <recommendedName>
        <fullName evidence="3 13">Exodeoxyribonuclease I</fullName>
        <ecNumber evidence="2 13">3.1.11.1</ecNumber>
    </recommendedName>
</protein>
<evidence type="ECO:0000256" key="3">
    <source>
        <dbReference type="ARBA" id="ARBA00019900"/>
    </source>
</evidence>
<evidence type="ECO:0000313" key="19">
    <source>
        <dbReference type="Proteomes" id="UP001157439"/>
    </source>
</evidence>
<dbReference type="Gene3D" id="3.30.1520.20">
    <property type="entry name" value="Exonuclease ExoI, domain 2"/>
    <property type="match status" value="1"/>
</dbReference>
<feature type="binding site" evidence="15">
    <location>
        <position position="15"/>
    </location>
    <ligand>
        <name>Mg(2+)</name>
        <dbReference type="ChEBI" id="CHEBI:18420"/>
        <label>2</label>
    </ligand>
</feature>
<comment type="caution">
    <text evidence="18">The sequence shown here is derived from an EMBL/GenBank/DDBJ whole genome shotgun (WGS) entry which is preliminary data.</text>
</comment>
<feature type="binding site" evidence="14">
    <location>
        <position position="163"/>
    </location>
    <ligand>
        <name>substrate</name>
    </ligand>
</feature>
<keyword evidence="7 13" id="KW-0378">Hydrolase</keyword>
<dbReference type="Proteomes" id="UP001157439">
    <property type="component" value="Unassembled WGS sequence"/>
</dbReference>
<keyword evidence="11 13" id="KW-0234">DNA repair</keyword>
<keyword evidence="8 13" id="KW-0269">Exonuclease</keyword>
<comment type="catalytic activity">
    <reaction evidence="1 13">
        <text>Exonucleolytic cleavage in the 3'- to 5'-direction to yield nucleoside 5'-phosphates.</text>
        <dbReference type="EC" id="3.1.11.1"/>
    </reaction>
</comment>
<dbReference type="Gene3D" id="1.20.1280.70">
    <property type="entry name" value="Exonuclease ExoI, domain 3"/>
    <property type="match status" value="1"/>
</dbReference>
<evidence type="ECO:0000256" key="6">
    <source>
        <dbReference type="ARBA" id="ARBA00022763"/>
    </source>
</evidence>
<dbReference type="Gene3D" id="3.30.420.10">
    <property type="entry name" value="Ribonuclease H-like superfamily/Ribonuclease H"/>
    <property type="match status" value="1"/>
</dbReference>
<keyword evidence="19" id="KW-1185">Reference proteome</keyword>
<dbReference type="CDD" id="cd06138">
    <property type="entry name" value="ExoI_N"/>
    <property type="match status" value="1"/>
</dbReference>
<evidence type="ECO:0000256" key="7">
    <source>
        <dbReference type="ARBA" id="ARBA00022801"/>
    </source>
</evidence>
<evidence type="ECO:0000256" key="12">
    <source>
        <dbReference type="ARBA" id="ARBA00046792"/>
    </source>
</evidence>
<dbReference type="FunFam" id="3.30.420.10:FF:000033">
    <property type="entry name" value="Exodeoxyribonuclease I"/>
    <property type="match status" value="1"/>
</dbReference>
<feature type="binding site" evidence="15">
    <location>
        <position position="13"/>
    </location>
    <ligand>
        <name>Mg(2+)</name>
        <dbReference type="ChEBI" id="CHEBI:18420"/>
        <label>1</label>
    </ligand>
</feature>
<dbReference type="SMART" id="SM00479">
    <property type="entry name" value="EXOIII"/>
    <property type="match status" value="1"/>
</dbReference>
<dbReference type="SUPFAM" id="SSF53098">
    <property type="entry name" value="Ribonuclease H-like"/>
    <property type="match status" value="1"/>
</dbReference>
<dbReference type="InterPro" id="IPR013620">
    <property type="entry name" value="Exonuc_1_SH3"/>
</dbReference>
<evidence type="ECO:0000256" key="11">
    <source>
        <dbReference type="ARBA" id="ARBA00023204"/>
    </source>
</evidence>
<dbReference type="PANTHER" id="PTHR11046:SF11">
    <property type="entry name" value="EXODEOXYRIBONUCLEASE I"/>
    <property type="match status" value="1"/>
</dbReference>
<keyword evidence="9 15" id="KW-0460">Magnesium</keyword>
<keyword evidence="10" id="KW-0238">DNA-binding</keyword>
<dbReference type="GO" id="GO:0006281">
    <property type="term" value="P:DNA repair"/>
    <property type="evidence" value="ECO:0007669"/>
    <property type="project" value="UniProtKB-KW"/>
</dbReference>
<dbReference type="AlphaFoldDB" id="A0AA37TNK3"/>
<dbReference type="GO" id="GO:0003677">
    <property type="term" value="F:DNA binding"/>
    <property type="evidence" value="ECO:0007669"/>
    <property type="project" value="UniProtKB-KW"/>
</dbReference>
<dbReference type="GO" id="GO:0000175">
    <property type="term" value="F:3'-5'-RNA exonuclease activity"/>
    <property type="evidence" value="ECO:0007669"/>
    <property type="project" value="InterPro"/>
</dbReference>
<dbReference type="PANTHER" id="PTHR11046">
    <property type="entry name" value="OLIGORIBONUCLEASE, MITOCHONDRIAL"/>
    <property type="match status" value="1"/>
</dbReference>
<dbReference type="Pfam" id="PF08411">
    <property type="entry name" value="ExoI_SH3"/>
    <property type="match status" value="1"/>
</dbReference>
<dbReference type="InterPro" id="IPR012337">
    <property type="entry name" value="RNaseH-like_sf"/>
</dbReference>